<dbReference type="EMBL" id="FXAV01000014">
    <property type="protein sequence ID" value="SMG54305.1"/>
    <property type="molecule type" value="Genomic_DNA"/>
</dbReference>
<gene>
    <name evidence="2" type="ORF">SAMN02745947_04318</name>
</gene>
<accession>A0ABY1MG87</accession>
<reference evidence="2 3" key="1">
    <citation type="submission" date="2017-04" db="EMBL/GenBank/DDBJ databases">
        <authorList>
            <person name="Varghese N."/>
            <person name="Submissions S."/>
        </authorList>
    </citation>
    <scope>NUCLEOTIDE SEQUENCE [LARGE SCALE GENOMIC DNA]</scope>
    <source>
        <strain evidence="2 3">J3</strain>
    </source>
</reference>
<feature type="transmembrane region" description="Helical" evidence="1">
    <location>
        <begin position="57"/>
        <end position="76"/>
    </location>
</feature>
<keyword evidence="1" id="KW-1133">Transmembrane helix</keyword>
<keyword evidence="1" id="KW-0812">Transmembrane</keyword>
<evidence type="ECO:0008006" key="4">
    <source>
        <dbReference type="Google" id="ProtNLM"/>
    </source>
</evidence>
<name>A0ABY1MG87_RHORH</name>
<dbReference type="Proteomes" id="UP000193566">
    <property type="component" value="Unassembled WGS sequence"/>
</dbReference>
<comment type="caution">
    <text evidence="2">The sequence shown here is derived from an EMBL/GenBank/DDBJ whole genome shotgun (WGS) entry which is preliminary data.</text>
</comment>
<keyword evidence="3" id="KW-1185">Reference proteome</keyword>
<proteinExistence type="predicted"/>
<feature type="transmembrane region" description="Helical" evidence="1">
    <location>
        <begin position="104"/>
        <end position="126"/>
    </location>
</feature>
<feature type="transmembrane region" description="Helical" evidence="1">
    <location>
        <begin position="25"/>
        <end position="45"/>
    </location>
</feature>
<protein>
    <recommendedName>
        <fullName evidence="4">PH domain-containing protein</fullName>
    </recommendedName>
</protein>
<keyword evidence="1" id="KW-0472">Membrane</keyword>
<evidence type="ECO:0000256" key="1">
    <source>
        <dbReference type="SAM" id="Phobius"/>
    </source>
</evidence>
<organism evidence="2 3">
    <name type="scientific">Rhodococcus rhodochrous J3</name>
    <dbReference type="NCBI Taxonomy" id="903528"/>
    <lineage>
        <taxon>Bacteria</taxon>
        <taxon>Bacillati</taxon>
        <taxon>Actinomycetota</taxon>
        <taxon>Actinomycetes</taxon>
        <taxon>Mycobacteriales</taxon>
        <taxon>Nocardiaceae</taxon>
        <taxon>Rhodococcus</taxon>
    </lineage>
</organism>
<evidence type="ECO:0000313" key="3">
    <source>
        <dbReference type="Proteomes" id="UP000193566"/>
    </source>
</evidence>
<sequence>MSDPAGDSSVQHQFDPVWPQRFRPFLFALGTIPVWLAVTVLAWGAGDDHSTSMIDSLFIAAVVILPAAHMFHMAGFQRIGLHPGIRHCHDDTHGPGIEIPYQRLLYAHAAFWLSFVTAIVAIGIRSADERRGMNGPSDSHPPDGSFWMWTTLAVVLAGALPFLLRPRGGLYLYTDGIQRRTSWLYRRAVSDVFVRWEDIEQIVPDVYTVTSRGAEIHHPLIRFRVPGFSVTRPRVPHDQPGAFTVMAYVLVSEPNALVGLLDRLHRCPDGRHIVTTPEAPELLRPLPVRERLRIARKIPRQQWEW</sequence>
<dbReference type="RefSeq" id="WP_179161830.1">
    <property type="nucleotide sequence ID" value="NZ_FXAV01000014.1"/>
</dbReference>
<evidence type="ECO:0000313" key="2">
    <source>
        <dbReference type="EMBL" id="SMG54305.1"/>
    </source>
</evidence>
<feature type="transmembrane region" description="Helical" evidence="1">
    <location>
        <begin position="146"/>
        <end position="164"/>
    </location>
</feature>